<name>A0A914PZQ3_9BILA</name>
<feature type="compositionally biased region" description="Low complexity" evidence="1">
    <location>
        <begin position="76"/>
        <end position="95"/>
    </location>
</feature>
<feature type="compositionally biased region" description="Acidic residues" evidence="1">
    <location>
        <begin position="123"/>
        <end position="132"/>
    </location>
</feature>
<sequence>MYKTARPKRSVVRDEFVILPEGAKCKHCQRFVRCVQSSNMKKHLRYCQPEIFKIVQEADGNFTYNPSPITMSVMNPQQQHRQHQQQYQHPQQQYRNSSSVPFTSDHISSFVESQLASFKYDPMEEDVEEEEPSSSPEEIPGSNQSYIHDIEDDNNDKMDEKALKAFSSFDTVEINNGVKSYECLISQIDPFLISKYFNVPVLSLRLRHDCIVSRPTPDMRKFIPPLIAGKKYQLITEEQANEKITKCRIIIGSESFKMKCTEYNKDLIMRYMETPKDFVLIDGDGIVIEVGNDKDVKLYDGKTYHVVYDKMDIIKSPIKSYLMPIEFIAGTSINRSMSLFPPYLICISRAMHILTFIGEKFDLRTSTPNNLIGHTVANHAAQVLCRLNDASKKIQFVTSNISNNIFISKMPTNSFTAAFNKNDEHKTNGEIGMKLLPSTDIDHIIKK</sequence>
<feature type="region of interest" description="Disordered" evidence="1">
    <location>
        <begin position="122"/>
        <end position="146"/>
    </location>
</feature>
<keyword evidence="2" id="KW-1185">Reference proteome</keyword>
<dbReference type="AlphaFoldDB" id="A0A914PZQ3"/>
<evidence type="ECO:0000313" key="3">
    <source>
        <dbReference type="WBParaSite" id="PDA_v2.g24358.t1"/>
    </source>
</evidence>
<feature type="compositionally biased region" description="Low complexity" evidence="1">
    <location>
        <begin position="133"/>
        <end position="142"/>
    </location>
</feature>
<feature type="region of interest" description="Disordered" evidence="1">
    <location>
        <begin position="67"/>
        <end position="101"/>
    </location>
</feature>
<organism evidence="2 3">
    <name type="scientific">Panagrolaimus davidi</name>
    <dbReference type="NCBI Taxonomy" id="227884"/>
    <lineage>
        <taxon>Eukaryota</taxon>
        <taxon>Metazoa</taxon>
        <taxon>Ecdysozoa</taxon>
        <taxon>Nematoda</taxon>
        <taxon>Chromadorea</taxon>
        <taxon>Rhabditida</taxon>
        <taxon>Tylenchina</taxon>
        <taxon>Panagrolaimomorpha</taxon>
        <taxon>Panagrolaimoidea</taxon>
        <taxon>Panagrolaimidae</taxon>
        <taxon>Panagrolaimus</taxon>
    </lineage>
</organism>
<reference evidence="3" key="1">
    <citation type="submission" date="2022-11" db="UniProtKB">
        <authorList>
            <consortium name="WormBaseParasite"/>
        </authorList>
    </citation>
    <scope>IDENTIFICATION</scope>
</reference>
<protein>
    <submittedName>
        <fullName evidence="3">Uncharacterized protein</fullName>
    </submittedName>
</protein>
<accession>A0A914PZQ3</accession>
<dbReference type="Proteomes" id="UP000887578">
    <property type="component" value="Unplaced"/>
</dbReference>
<proteinExistence type="predicted"/>
<dbReference type="WBParaSite" id="PDA_v2.g24358.t1">
    <property type="protein sequence ID" value="PDA_v2.g24358.t1"/>
    <property type="gene ID" value="PDA_v2.g24358"/>
</dbReference>
<evidence type="ECO:0000256" key="1">
    <source>
        <dbReference type="SAM" id="MobiDB-lite"/>
    </source>
</evidence>
<evidence type="ECO:0000313" key="2">
    <source>
        <dbReference type="Proteomes" id="UP000887578"/>
    </source>
</evidence>